<keyword evidence="3" id="KW-1185">Reference proteome</keyword>
<sequence length="423" mass="48066">MSASDLHNIVPRAGTDRTSILEWDGENLLERTGSVFVTKPQICRGFKKNQKSNGFSDLPTELKLVILKYALPNPRVLSLEYNAERNRGASDDEGFSDDENASDNESASDDESDSETEDLEDFNPEGFHLQPCSPGTEQILNYRLICRMAEEIFQENYSKLEPEILTSKESELSAIDSWLASTITDDSYGAVPQTRQYIDRKRDALLLLGDTGYNPHREKSILWFMAENKVNFPGVANIVVYLDNFYWRYSPLGFNTVLRNLASARSLKNIKIASSGYVPATNILDDVYFLDTSLETRQILQMADVTLGRVESEQPDDSYRLWGFDSTSEATRLAKDLRYESNADDSLWAAIRVEYCIAVNLRTARIRQFGPPQIPEEVLIISHRLESFCGRCMVPCSYDGSLPTYDTYYRLDSVFTEDWPLGR</sequence>
<organism evidence="2 3">
    <name type="scientific">Rhynchosporium graminicola</name>
    <dbReference type="NCBI Taxonomy" id="2792576"/>
    <lineage>
        <taxon>Eukaryota</taxon>
        <taxon>Fungi</taxon>
        <taxon>Dikarya</taxon>
        <taxon>Ascomycota</taxon>
        <taxon>Pezizomycotina</taxon>
        <taxon>Leotiomycetes</taxon>
        <taxon>Helotiales</taxon>
        <taxon>Ploettnerulaceae</taxon>
        <taxon>Rhynchosporium</taxon>
    </lineage>
</organism>
<proteinExistence type="predicted"/>
<protein>
    <submittedName>
        <fullName evidence="2">Uncharacterized protein</fullName>
    </submittedName>
</protein>
<feature type="compositionally biased region" description="Acidic residues" evidence="1">
    <location>
        <begin position="91"/>
        <end position="123"/>
    </location>
</feature>
<comment type="caution">
    <text evidence="2">The sequence shown here is derived from an EMBL/GenBank/DDBJ whole genome shotgun (WGS) entry which is preliminary data.</text>
</comment>
<gene>
    <name evidence="2" type="ORF">RCO7_01424</name>
</gene>
<feature type="region of interest" description="Disordered" evidence="1">
    <location>
        <begin position="87"/>
        <end position="131"/>
    </location>
</feature>
<evidence type="ECO:0000256" key="1">
    <source>
        <dbReference type="SAM" id="MobiDB-lite"/>
    </source>
</evidence>
<evidence type="ECO:0000313" key="2">
    <source>
        <dbReference type="EMBL" id="CZS91061.1"/>
    </source>
</evidence>
<dbReference type="Proteomes" id="UP000178129">
    <property type="component" value="Unassembled WGS sequence"/>
</dbReference>
<dbReference type="InParanoid" id="A0A1E1JZ75"/>
<reference evidence="3" key="1">
    <citation type="submission" date="2016-03" db="EMBL/GenBank/DDBJ databases">
        <authorList>
            <person name="Ploux O."/>
        </authorList>
    </citation>
    <scope>NUCLEOTIDE SEQUENCE [LARGE SCALE GENOMIC DNA]</scope>
    <source>
        <strain evidence="3">UK7</strain>
    </source>
</reference>
<accession>A0A1E1JZ75</accession>
<name>A0A1E1JZ75_9HELO</name>
<dbReference type="EMBL" id="FJUW01000004">
    <property type="protein sequence ID" value="CZS91061.1"/>
    <property type="molecule type" value="Genomic_DNA"/>
</dbReference>
<evidence type="ECO:0000313" key="3">
    <source>
        <dbReference type="Proteomes" id="UP000178129"/>
    </source>
</evidence>
<dbReference type="AlphaFoldDB" id="A0A1E1JZ75"/>